<reference evidence="2 3" key="1">
    <citation type="submission" date="2024-09" db="EMBL/GenBank/DDBJ databases">
        <title>Genome sequencing and assembly of Phytophthora oleae, isolate VK10A, causative agent of rot of olive drupes.</title>
        <authorList>
            <person name="Conti Taguali S."/>
            <person name="Riolo M."/>
            <person name="La Spada F."/>
            <person name="Cacciola S.O."/>
            <person name="Dionisio G."/>
        </authorList>
    </citation>
    <scope>NUCLEOTIDE SEQUENCE [LARGE SCALE GENOMIC DNA]</scope>
    <source>
        <strain evidence="2 3">VK10A</strain>
    </source>
</reference>
<accession>A0ABD3FPQ2</accession>
<protein>
    <submittedName>
        <fullName evidence="2">Uncharacterized protein</fullName>
    </submittedName>
</protein>
<dbReference type="AlphaFoldDB" id="A0ABD3FPQ2"/>
<evidence type="ECO:0000313" key="2">
    <source>
        <dbReference type="EMBL" id="KAL3667599.1"/>
    </source>
</evidence>
<evidence type="ECO:0000313" key="3">
    <source>
        <dbReference type="Proteomes" id="UP001632037"/>
    </source>
</evidence>
<organism evidence="2 3">
    <name type="scientific">Phytophthora oleae</name>
    <dbReference type="NCBI Taxonomy" id="2107226"/>
    <lineage>
        <taxon>Eukaryota</taxon>
        <taxon>Sar</taxon>
        <taxon>Stramenopiles</taxon>
        <taxon>Oomycota</taxon>
        <taxon>Peronosporomycetes</taxon>
        <taxon>Peronosporales</taxon>
        <taxon>Peronosporaceae</taxon>
        <taxon>Phytophthora</taxon>
    </lineage>
</organism>
<comment type="caution">
    <text evidence="2">The sequence shown here is derived from an EMBL/GenBank/DDBJ whole genome shotgun (WGS) entry which is preliminary data.</text>
</comment>
<name>A0ABD3FPQ2_9STRA</name>
<sequence>MSILIAAIHTGFHYLAALTIGFPVPFSNLTLNMLWISLIIGGVLIYIGPTCRGSALIRQQLKLHAIFTYAGSNLALVYPLFYYAFLCAKGVVGAQLLMTFSLPILKTMEKHLLYHTTRHAPDLQPVLIVFAVEVFNALFVSSCMRNSTSPSVTISLMVADFLGACAALYGLRNIMTHLDQFVFQMGLESTQVDVLDIAAFITSQHHPDTLQLSPNGLRNIATAAIVQPRSPSKVAWGKHRQSWKESSVVPTENTTISSFSQSPRVEQIRAGSVLAKHIQKLTLKDRLEFVHETCRVLRRVEFLLLVEYTEVMVPIIYGMCPRY</sequence>
<gene>
    <name evidence="2" type="ORF">V7S43_007153</name>
</gene>
<proteinExistence type="predicted"/>
<keyword evidence="1" id="KW-0472">Membrane</keyword>
<keyword evidence="1" id="KW-1133">Transmembrane helix</keyword>
<evidence type="ECO:0000256" key="1">
    <source>
        <dbReference type="SAM" id="Phobius"/>
    </source>
</evidence>
<feature type="transmembrane region" description="Helical" evidence="1">
    <location>
        <begin position="33"/>
        <end position="51"/>
    </location>
</feature>
<feature type="transmembrane region" description="Helical" evidence="1">
    <location>
        <begin position="152"/>
        <end position="171"/>
    </location>
</feature>
<keyword evidence="3" id="KW-1185">Reference proteome</keyword>
<keyword evidence="1" id="KW-0812">Transmembrane</keyword>
<feature type="transmembrane region" description="Helical" evidence="1">
    <location>
        <begin position="120"/>
        <end position="140"/>
    </location>
</feature>
<dbReference type="EMBL" id="JBIMZQ010000013">
    <property type="protein sequence ID" value="KAL3667599.1"/>
    <property type="molecule type" value="Genomic_DNA"/>
</dbReference>
<dbReference type="Proteomes" id="UP001632037">
    <property type="component" value="Unassembled WGS sequence"/>
</dbReference>